<accession>A0ABD3GEC8</accession>
<keyword evidence="2" id="KW-1185">Reference proteome</keyword>
<comment type="caution">
    <text evidence="1">The sequence shown here is derived from an EMBL/GenBank/DDBJ whole genome shotgun (WGS) entry which is preliminary data.</text>
</comment>
<evidence type="ECO:0000313" key="2">
    <source>
        <dbReference type="Proteomes" id="UP001633002"/>
    </source>
</evidence>
<name>A0ABD3GEC8_9MARC</name>
<evidence type="ECO:0000313" key="1">
    <source>
        <dbReference type="EMBL" id="KAL3676917.1"/>
    </source>
</evidence>
<dbReference type="EMBL" id="JBJQOH010000008">
    <property type="protein sequence ID" value="KAL3676917.1"/>
    <property type="molecule type" value="Genomic_DNA"/>
</dbReference>
<organism evidence="1 2">
    <name type="scientific">Riccia sorocarpa</name>
    <dbReference type="NCBI Taxonomy" id="122646"/>
    <lineage>
        <taxon>Eukaryota</taxon>
        <taxon>Viridiplantae</taxon>
        <taxon>Streptophyta</taxon>
        <taxon>Embryophyta</taxon>
        <taxon>Marchantiophyta</taxon>
        <taxon>Marchantiopsida</taxon>
        <taxon>Marchantiidae</taxon>
        <taxon>Marchantiales</taxon>
        <taxon>Ricciaceae</taxon>
        <taxon>Riccia</taxon>
    </lineage>
</organism>
<proteinExistence type="predicted"/>
<reference evidence="1 2" key="1">
    <citation type="submission" date="2024-09" db="EMBL/GenBank/DDBJ databases">
        <title>Chromosome-scale assembly of Riccia sorocarpa.</title>
        <authorList>
            <person name="Paukszto L."/>
        </authorList>
    </citation>
    <scope>NUCLEOTIDE SEQUENCE [LARGE SCALE GENOMIC DNA]</scope>
    <source>
        <strain evidence="1">LP-2024</strain>
        <tissue evidence="1">Aerial parts of the thallus</tissue>
    </source>
</reference>
<gene>
    <name evidence="1" type="ORF">R1sor_026865</name>
</gene>
<dbReference type="AlphaFoldDB" id="A0ABD3GEC8"/>
<dbReference type="Proteomes" id="UP001633002">
    <property type="component" value="Unassembled WGS sequence"/>
</dbReference>
<sequence length="200" mass="21529">MCLYCTDVGEWRLRRLNSRWLWRMQAPRTAYGQFCGLYHPLKKKSKAPTSGSLEEAVKMATIGAANNGGTSSPSGAGANSGRTAPTLGEIIFSNPFFQKSASGSDDGETGAGTNGHIQGGDAVGNTAEDFPPLCKTVEAVVPEPAEEQHRTTIQRPQGSWKQVTAKSILERHPQWTNAKNILEEPNPYLKGLKATEGENG</sequence>
<protein>
    <submittedName>
        <fullName evidence="1">Uncharacterized protein</fullName>
    </submittedName>
</protein>